<evidence type="ECO:0000256" key="3">
    <source>
        <dbReference type="ARBA" id="ARBA00038984"/>
    </source>
</evidence>
<gene>
    <name evidence="8" type="ORF">CNMCM5793_003827</name>
    <name evidence="9" type="ORF">CNMCM6106_001443</name>
</gene>
<protein>
    <recommendedName>
        <fullName evidence="3">D-xylose 1-dehydrogenase (NADP(+), D-xylono-1,5-lactone-forming)</fullName>
        <ecNumber evidence="3">1.1.1.179</ecNumber>
    </recommendedName>
    <alternativeName>
        <fullName evidence="4">D-xylose-NADP dehydrogenase</fullName>
    </alternativeName>
</protein>
<evidence type="ECO:0000313" key="9">
    <source>
        <dbReference type="EMBL" id="KAF7165246.1"/>
    </source>
</evidence>
<comment type="similarity">
    <text evidence="1">Belongs to the Gfo/Idh/MocA family.</text>
</comment>
<feature type="domain" description="GFO/IDH/MocA-like oxidoreductase" evidence="7">
    <location>
        <begin position="160"/>
        <end position="275"/>
    </location>
</feature>
<dbReference type="Proteomes" id="UP000630445">
    <property type="component" value="Unassembled WGS sequence"/>
</dbReference>
<feature type="domain" description="Gfo/Idh/MocA-like oxidoreductase N-terminal" evidence="6">
    <location>
        <begin position="63"/>
        <end position="140"/>
    </location>
</feature>
<sequence>MMAQAQGQFTCRWAALSLSNIASVFLPDLLLPRESSASIKHELVSVSTTGGASRAADWLTQHKIPNAESVTIYHSWEEMLEKGDFDVVYISTPHPLHYAHVQKALRCKRNVLVEKPATMNRAQFIQLCQLAKEGDVVLMEAMWTRYLPATLHFQHELLPRIGEVKRVYAEFSFPIVSPDLSHESRFLDKAAGAGSLLDQGVYALTWADLALNGLPSGQDRTQTEVVHAHSMPVPGVHGEVDDINTVILAKVKNDDSGSKRQEAVAIVTTSMTLPGSSKPAFYQRLQATKAAPAVRIEATKASVSIPFPPIRPQELLVQWYDEEHLDENGMETEEVVKMPVERGWGIWYQADVIAERVARRKGGSQGMGEVIGEEESGRVIGWMDRAREMAGIVYDPALEEV</sequence>
<comment type="caution">
    <text evidence="9">The sequence shown here is derived from an EMBL/GenBank/DDBJ whole genome shotgun (WGS) entry which is preliminary data.</text>
</comment>
<keyword evidence="2" id="KW-0560">Oxidoreductase</keyword>
<dbReference type="OrthoDB" id="2129491at2759"/>
<dbReference type="AlphaFoldDB" id="A0A8H6Q480"/>
<evidence type="ECO:0000256" key="5">
    <source>
        <dbReference type="ARBA" id="ARBA00049233"/>
    </source>
</evidence>
<dbReference type="Gene3D" id="3.30.360.10">
    <property type="entry name" value="Dihydrodipicolinate Reductase, domain 2"/>
    <property type="match status" value="1"/>
</dbReference>
<evidence type="ECO:0000313" key="11">
    <source>
        <dbReference type="Proteomes" id="UP000662466"/>
    </source>
</evidence>
<dbReference type="InterPro" id="IPR055170">
    <property type="entry name" value="GFO_IDH_MocA-like_dom"/>
</dbReference>
<dbReference type="SUPFAM" id="SSF55347">
    <property type="entry name" value="Glyceraldehyde-3-phosphate dehydrogenase-like, C-terminal domain"/>
    <property type="match status" value="1"/>
</dbReference>
<evidence type="ECO:0000259" key="7">
    <source>
        <dbReference type="Pfam" id="PF22725"/>
    </source>
</evidence>
<evidence type="ECO:0000256" key="2">
    <source>
        <dbReference type="ARBA" id="ARBA00023002"/>
    </source>
</evidence>
<dbReference type="SUPFAM" id="SSF51735">
    <property type="entry name" value="NAD(P)-binding Rossmann-fold domains"/>
    <property type="match status" value="1"/>
</dbReference>
<dbReference type="InterPro" id="IPR036291">
    <property type="entry name" value="NAD(P)-bd_dom_sf"/>
</dbReference>
<evidence type="ECO:0000313" key="8">
    <source>
        <dbReference type="EMBL" id="KAF7115994.1"/>
    </source>
</evidence>
<dbReference type="EC" id="1.1.1.179" evidence="3"/>
<evidence type="ECO:0000256" key="4">
    <source>
        <dbReference type="ARBA" id="ARBA00042988"/>
    </source>
</evidence>
<proteinExistence type="inferred from homology"/>
<dbReference type="EMBL" id="JACBAD010002108">
    <property type="protein sequence ID" value="KAF7115994.1"/>
    <property type="molecule type" value="Genomic_DNA"/>
</dbReference>
<reference evidence="9" key="1">
    <citation type="submission" date="2020-06" db="EMBL/GenBank/DDBJ databases">
        <title>Draft genome sequences of strains closely related to Aspergillus parafelis and Aspergillus hiratsukae.</title>
        <authorList>
            <person name="Dos Santos R.A.C."/>
            <person name="Rivero-Menendez O."/>
            <person name="Steenwyk J.L."/>
            <person name="Mead M.E."/>
            <person name="Goldman G.H."/>
            <person name="Alastruey-Izquierdo A."/>
            <person name="Rokas A."/>
        </authorList>
    </citation>
    <scope>NUCLEOTIDE SEQUENCE</scope>
    <source>
        <strain evidence="8">CNM-CM5793</strain>
        <strain evidence="9">CNM-CM6106</strain>
    </source>
</reference>
<dbReference type="PANTHER" id="PTHR22604:SF105">
    <property type="entry name" value="TRANS-1,2-DIHYDROBENZENE-1,2-DIOL DEHYDROGENASE"/>
    <property type="match status" value="1"/>
</dbReference>
<dbReference type="PANTHER" id="PTHR22604">
    <property type="entry name" value="OXIDOREDUCTASES"/>
    <property type="match status" value="1"/>
</dbReference>
<dbReference type="Gene3D" id="3.40.50.720">
    <property type="entry name" value="NAD(P)-binding Rossmann-like Domain"/>
    <property type="match status" value="1"/>
</dbReference>
<dbReference type="EMBL" id="JACBAF010002172">
    <property type="protein sequence ID" value="KAF7165246.1"/>
    <property type="molecule type" value="Genomic_DNA"/>
</dbReference>
<evidence type="ECO:0000259" key="6">
    <source>
        <dbReference type="Pfam" id="PF01408"/>
    </source>
</evidence>
<dbReference type="Pfam" id="PF01408">
    <property type="entry name" value="GFO_IDH_MocA"/>
    <property type="match status" value="1"/>
</dbReference>
<comment type="catalytic activity">
    <reaction evidence="5">
        <text>D-xylose + NADP(+) = D-xylono-1,5-lactone + NADPH + H(+)</text>
        <dbReference type="Rhea" id="RHEA:22000"/>
        <dbReference type="ChEBI" id="CHEBI:15378"/>
        <dbReference type="ChEBI" id="CHEBI:15867"/>
        <dbReference type="ChEBI" id="CHEBI:53455"/>
        <dbReference type="ChEBI" id="CHEBI:57783"/>
        <dbReference type="ChEBI" id="CHEBI:58349"/>
        <dbReference type="EC" id="1.1.1.179"/>
    </reaction>
</comment>
<dbReference type="Proteomes" id="UP000662466">
    <property type="component" value="Unassembled WGS sequence"/>
</dbReference>
<evidence type="ECO:0000256" key="1">
    <source>
        <dbReference type="ARBA" id="ARBA00010928"/>
    </source>
</evidence>
<dbReference type="GO" id="GO:0000166">
    <property type="term" value="F:nucleotide binding"/>
    <property type="evidence" value="ECO:0007669"/>
    <property type="project" value="InterPro"/>
</dbReference>
<dbReference type="GO" id="GO:0047837">
    <property type="term" value="F:D-xylose 1-dehydrogenase (NADP+) activity"/>
    <property type="evidence" value="ECO:0007669"/>
    <property type="project" value="UniProtKB-EC"/>
</dbReference>
<keyword evidence="10" id="KW-1185">Reference proteome</keyword>
<name>A0A8H6Q480_9EURO</name>
<dbReference type="InterPro" id="IPR050984">
    <property type="entry name" value="Gfo/Idh/MocA_domain"/>
</dbReference>
<dbReference type="InterPro" id="IPR000683">
    <property type="entry name" value="Gfo/Idh/MocA-like_OxRdtase_N"/>
</dbReference>
<organism evidence="9 11">
    <name type="scientific">Aspergillus hiratsukae</name>
    <dbReference type="NCBI Taxonomy" id="1194566"/>
    <lineage>
        <taxon>Eukaryota</taxon>
        <taxon>Fungi</taxon>
        <taxon>Dikarya</taxon>
        <taxon>Ascomycota</taxon>
        <taxon>Pezizomycotina</taxon>
        <taxon>Eurotiomycetes</taxon>
        <taxon>Eurotiomycetidae</taxon>
        <taxon>Eurotiales</taxon>
        <taxon>Aspergillaceae</taxon>
        <taxon>Aspergillus</taxon>
        <taxon>Aspergillus subgen. Fumigati</taxon>
    </lineage>
</organism>
<accession>A0A8H6Q480</accession>
<evidence type="ECO:0000313" key="10">
    <source>
        <dbReference type="Proteomes" id="UP000630445"/>
    </source>
</evidence>
<dbReference type="Pfam" id="PF22725">
    <property type="entry name" value="GFO_IDH_MocA_C3"/>
    <property type="match status" value="1"/>
</dbReference>